<name>A0AAD4X8E8_9MAGN</name>
<accession>A0AAD4X8E8</accession>
<evidence type="ECO:0008006" key="4">
    <source>
        <dbReference type="Google" id="ProtNLM"/>
    </source>
</evidence>
<evidence type="ECO:0000313" key="3">
    <source>
        <dbReference type="Proteomes" id="UP001202328"/>
    </source>
</evidence>
<evidence type="ECO:0000256" key="1">
    <source>
        <dbReference type="SAM" id="SignalP"/>
    </source>
</evidence>
<dbReference type="EMBL" id="JAJJMB010014022">
    <property type="protein sequence ID" value="KAI3864097.1"/>
    <property type="molecule type" value="Genomic_DNA"/>
</dbReference>
<protein>
    <recommendedName>
        <fullName evidence="4">S-protein homolog</fullName>
    </recommendedName>
</protein>
<feature type="signal peptide" evidence="1">
    <location>
        <begin position="1"/>
        <end position="21"/>
    </location>
</feature>
<gene>
    <name evidence="2" type="ORF">MKW98_031689</name>
</gene>
<sequence length="142" mass="15863">MASSSTLLFVCFASPPSSVHSVNTATNEKVCLKRNLWSRFSRRANEARIGCILSKESGKRSSAIQFTGGKILSHNTASRAKHKVDLGCRDNSALIYSGHDYPNWRCINECCTRINIVIYGYWMGPDIEDGWGYTEAFVDLSF</sequence>
<dbReference type="AlphaFoldDB" id="A0AAD4X8E8"/>
<organism evidence="2 3">
    <name type="scientific">Papaver atlanticum</name>
    <dbReference type="NCBI Taxonomy" id="357466"/>
    <lineage>
        <taxon>Eukaryota</taxon>
        <taxon>Viridiplantae</taxon>
        <taxon>Streptophyta</taxon>
        <taxon>Embryophyta</taxon>
        <taxon>Tracheophyta</taxon>
        <taxon>Spermatophyta</taxon>
        <taxon>Magnoliopsida</taxon>
        <taxon>Ranunculales</taxon>
        <taxon>Papaveraceae</taxon>
        <taxon>Papaveroideae</taxon>
        <taxon>Papaver</taxon>
    </lineage>
</organism>
<comment type="caution">
    <text evidence="2">The sequence shown here is derived from an EMBL/GenBank/DDBJ whole genome shotgun (WGS) entry which is preliminary data.</text>
</comment>
<keyword evidence="1" id="KW-0732">Signal</keyword>
<proteinExistence type="predicted"/>
<dbReference type="Proteomes" id="UP001202328">
    <property type="component" value="Unassembled WGS sequence"/>
</dbReference>
<feature type="chain" id="PRO_5042081993" description="S-protein homolog" evidence="1">
    <location>
        <begin position="22"/>
        <end position="142"/>
    </location>
</feature>
<evidence type="ECO:0000313" key="2">
    <source>
        <dbReference type="EMBL" id="KAI3864097.1"/>
    </source>
</evidence>
<reference evidence="2" key="1">
    <citation type="submission" date="2022-04" db="EMBL/GenBank/DDBJ databases">
        <title>A functionally conserved STORR gene fusion in Papaver species that diverged 16.8 million years ago.</title>
        <authorList>
            <person name="Catania T."/>
        </authorList>
    </citation>
    <scope>NUCLEOTIDE SEQUENCE</scope>
    <source>
        <strain evidence="2">S-188037</strain>
    </source>
</reference>
<keyword evidence="3" id="KW-1185">Reference proteome</keyword>